<organism evidence="2 3">
    <name type="scientific">Thermoproteus tenax (strain ATCC 35583 / DSM 2078 / JCM 9277 / NBRC 100435 / Kra 1)</name>
    <dbReference type="NCBI Taxonomy" id="768679"/>
    <lineage>
        <taxon>Archaea</taxon>
        <taxon>Thermoproteota</taxon>
        <taxon>Thermoprotei</taxon>
        <taxon>Thermoproteales</taxon>
        <taxon>Thermoproteaceae</taxon>
        <taxon>Thermoproteus</taxon>
    </lineage>
</organism>
<name>G4RKH8_THETK</name>
<dbReference type="PaxDb" id="768679-TTX_1444"/>
<dbReference type="Pfam" id="PF01458">
    <property type="entry name" value="SUFBD_core"/>
    <property type="match status" value="1"/>
</dbReference>
<dbReference type="AlphaFoldDB" id="G4RKH8"/>
<sequence>MKLNELKARAAELVAKLPYQEYADSPGVKHYIDWSKYEGYTADAPRLSASPAPCEVSVVNGTLAGVGSCGGVEAWASDEAPLRYITIENKMQALIFSKVLEAVHVKLWGRPNAPVVIRASASGQRAFSAAYLYLDVESGFEGDVVILAESFGDVLNAVIVEGTVGDGSSLNLSTVSISAGGPHYVLVRTSVGSRTSVVARPLAYSGSMNSVIEEYVVQGERSSVDVVGLDVGAGDSKIHHYVASVNDGEYGRSRIRLIAISRDRAWVIQRALGRITKQGRWSESVAEGVSYIASPEAVAVTQPVLYIDTGDVLGAKHSAADASLDDEKVFYLRSRGFSPGELPSLVMLSLIDQYKSSLPEGLSRALSPYLAKIET</sequence>
<evidence type="ECO:0000313" key="3">
    <source>
        <dbReference type="Proteomes" id="UP000002654"/>
    </source>
</evidence>
<dbReference type="OrthoDB" id="300624at2157"/>
<dbReference type="SUPFAM" id="SSF101960">
    <property type="entry name" value="Stabilizer of iron transporter SufD"/>
    <property type="match status" value="1"/>
</dbReference>
<dbReference type="PATRIC" id="fig|768679.9.peg.1463"/>
<dbReference type="HOGENOM" id="CLU_736928_0_0_2"/>
<dbReference type="RefSeq" id="WP_014127327.1">
    <property type="nucleotide sequence ID" value="NC_016070.1"/>
</dbReference>
<proteinExistence type="predicted"/>
<reference evidence="2 3" key="1">
    <citation type="journal article" date="2011" name="PLoS ONE">
        <title>The complete genome sequence of Thermoproteus tenax: a physiologically versatile member of the Crenarchaeota.</title>
        <authorList>
            <person name="Siebers B."/>
            <person name="Zaparty M."/>
            <person name="Raddatz G."/>
            <person name="Tjaden B."/>
            <person name="Albers S.V."/>
            <person name="Bell S.D."/>
            <person name="Blombach F."/>
            <person name="Kletzin A."/>
            <person name="Kyrpides N."/>
            <person name="Lanz C."/>
            <person name="Plagens A."/>
            <person name="Rampp M."/>
            <person name="Rosinus A."/>
            <person name="von Jan M."/>
            <person name="Makarova K.S."/>
            <person name="Klenk H.P."/>
            <person name="Schuster S.C."/>
            <person name="Hensel R."/>
        </authorList>
    </citation>
    <scope>NUCLEOTIDE SEQUENCE [LARGE SCALE GENOMIC DNA]</scope>
    <source>
        <strain evidence="3">ATCC 35583 / DSM 2078 / JCM 9277 / NBRC 100435 / Kra 1</strain>
    </source>
</reference>
<dbReference type="STRING" id="768679.TTX_1444"/>
<feature type="domain" description="SUF system FeS cluster assembly SufBD core" evidence="1">
    <location>
        <begin position="126"/>
        <end position="341"/>
    </location>
</feature>
<dbReference type="EMBL" id="FN869859">
    <property type="protein sequence ID" value="CCC82073.1"/>
    <property type="molecule type" value="Genomic_DNA"/>
</dbReference>
<evidence type="ECO:0000313" key="2">
    <source>
        <dbReference type="EMBL" id="CCC82073.1"/>
    </source>
</evidence>
<dbReference type="InterPro" id="IPR037284">
    <property type="entry name" value="SUF_FeS_clus_asmbl_SufBD_sf"/>
</dbReference>
<protein>
    <submittedName>
        <fullName evidence="2">Cysteine desulfurase activator SufB</fullName>
    </submittedName>
</protein>
<dbReference type="InterPro" id="IPR000825">
    <property type="entry name" value="SUF_FeS_clus_asmbl_SufBD_core"/>
</dbReference>
<accession>G4RKH8</accession>
<dbReference type="PANTHER" id="PTHR43575">
    <property type="entry name" value="PROTEIN ABCI7, CHLOROPLASTIC"/>
    <property type="match status" value="1"/>
</dbReference>
<gene>
    <name evidence="2" type="ordered locus">TTX_1444</name>
</gene>
<dbReference type="eggNOG" id="arCOG01715">
    <property type="taxonomic scope" value="Archaea"/>
</dbReference>
<dbReference type="GeneID" id="11262321"/>
<dbReference type="InterPro" id="IPR055346">
    <property type="entry name" value="Fe-S_cluster_assembly_SufBD"/>
</dbReference>
<dbReference type="GO" id="GO:0016226">
    <property type="term" value="P:iron-sulfur cluster assembly"/>
    <property type="evidence" value="ECO:0007669"/>
    <property type="project" value="InterPro"/>
</dbReference>
<dbReference type="KEGG" id="ttn:TTX_1444"/>
<dbReference type="Proteomes" id="UP000002654">
    <property type="component" value="Chromosome"/>
</dbReference>
<evidence type="ECO:0000259" key="1">
    <source>
        <dbReference type="Pfam" id="PF01458"/>
    </source>
</evidence>
<keyword evidence="3" id="KW-1185">Reference proteome</keyword>
<dbReference type="PANTHER" id="PTHR43575:SF1">
    <property type="entry name" value="PROTEIN ABCI7, CHLOROPLASTIC"/>
    <property type="match status" value="1"/>
</dbReference>